<feature type="compositionally biased region" description="Acidic residues" evidence="1">
    <location>
        <begin position="151"/>
        <end position="160"/>
    </location>
</feature>
<name>A0A9W4TZQ6_9ASCO</name>
<reference evidence="3" key="1">
    <citation type="submission" date="2022-12" db="EMBL/GenBank/DDBJ databases">
        <authorList>
            <person name="Brejova B."/>
        </authorList>
    </citation>
    <scope>NUCLEOTIDE SEQUENCE</scope>
</reference>
<evidence type="ECO:0000256" key="2">
    <source>
        <dbReference type="SAM" id="SignalP"/>
    </source>
</evidence>
<dbReference type="AlphaFoldDB" id="A0A9W4TZQ6"/>
<accession>A0A9W4TZQ6</accession>
<keyword evidence="4" id="KW-1185">Reference proteome</keyword>
<evidence type="ECO:0000256" key="1">
    <source>
        <dbReference type="SAM" id="MobiDB-lite"/>
    </source>
</evidence>
<dbReference type="Proteomes" id="UP001152885">
    <property type="component" value="Unassembled WGS sequence"/>
</dbReference>
<dbReference type="OrthoDB" id="4026337at2759"/>
<feature type="signal peptide" evidence="2">
    <location>
        <begin position="1"/>
        <end position="18"/>
    </location>
</feature>
<sequence>MLLLEVWTVILLPSLIFAAIVPFRDSIEVVFTPDDIKKSADYVLWKVPTVKNNFKTTVKQKLLNRLLDKDLQDFKTNPYLEDDELKKEKNNEDDSEVVAATNKNGNFKSIKVEIENPYGLISSVMKNPSETEKKKATIKVVENAILKEQQELEEGSENEQVDSLSNKETEHVGYLTPTQIKNRKVSHDDHIKHLPDNKDDKDDFK</sequence>
<comment type="caution">
    <text evidence="3">The sequence shown here is derived from an EMBL/GenBank/DDBJ whole genome shotgun (WGS) entry which is preliminary data.</text>
</comment>
<feature type="region of interest" description="Disordered" evidence="1">
    <location>
        <begin position="148"/>
        <end position="205"/>
    </location>
</feature>
<dbReference type="EMBL" id="CANTUO010000004">
    <property type="protein sequence ID" value="CAI5759518.1"/>
    <property type="molecule type" value="Genomic_DNA"/>
</dbReference>
<evidence type="ECO:0000313" key="4">
    <source>
        <dbReference type="Proteomes" id="UP001152885"/>
    </source>
</evidence>
<protein>
    <submittedName>
        <fullName evidence="3">Uncharacterized protein</fullName>
    </submittedName>
</protein>
<feature type="compositionally biased region" description="Basic and acidic residues" evidence="1">
    <location>
        <begin position="185"/>
        <end position="205"/>
    </location>
</feature>
<feature type="chain" id="PRO_5040879081" evidence="2">
    <location>
        <begin position="19"/>
        <end position="205"/>
    </location>
</feature>
<evidence type="ECO:0000313" key="3">
    <source>
        <dbReference type="EMBL" id="CAI5759518.1"/>
    </source>
</evidence>
<organism evidence="3 4">
    <name type="scientific">Candida verbasci</name>
    <dbReference type="NCBI Taxonomy" id="1227364"/>
    <lineage>
        <taxon>Eukaryota</taxon>
        <taxon>Fungi</taxon>
        <taxon>Dikarya</taxon>
        <taxon>Ascomycota</taxon>
        <taxon>Saccharomycotina</taxon>
        <taxon>Pichiomycetes</taxon>
        <taxon>Debaryomycetaceae</taxon>
        <taxon>Candida/Lodderomyces clade</taxon>
        <taxon>Candida</taxon>
    </lineage>
</organism>
<keyword evidence="2" id="KW-0732">Signal</keyword>
<gene>
    <name evidence="3" type="ORF">CANVERA_P4030</name>
</gene>
<proteinExistence type="predicted"/>